<feature type="coiled-coil region" evidence="1">
    <location>
        <begin position="198"/>
        <end position="225"/>
    </location>
</feature>
<dbReference type="EMBL" id="JACXVP010000001">
    <property type="protein sequence ID" value="KAG5629705.1"/>
    <property type="molecule type" value="Genomic_DNA"/>
</dbReference>
<evidence type="ECO:0000256" key="1">
    <source>
        <dbReference type="SAM" id="Coils"/>
    </source>
</evidence>
<dbReference type="PANTHER" id="PTHR33710">
    <property type="entry name" value="BNAC02G09200D PROTEIN"/>
    <property type="match status" value="1"/>
</dbReference>
<dbReference type="Proteomes" id="UP000824120">
    <property type="component" value="Chromosome 1"/>
</dbReference>
<dbReference type="Gene3D" id="3.60.10.10">
    <property type="entry name" value="Endonuclease/exonuclease/phosphatase"/>
    <property type="match status" value="1"/>
</dbReference>
<keyword evidence="3" id="KW-1185">Reference proteome</keyword>
<proteinExistence type="predicted"/>
<dbReference type="PANTHER" id="PTHR33710:SF65">
    <property type="entry name" value="ENDONUCLEASE_EXONUCLEASE_PHOSPHATASE"/>
    <property type="match status" value="1"/>
</dbReference>
<dbReference type="InterPro" id="IPR036691">
    <property type="entry name" value="Endo/exonu/phosph_ase_sf"/>
</dbReference>
<protein>
    <recommendedName>
        <fullName evidence="4">Endonuclease/exonuclease/phosphatase domain-containing protein</fullName>
    </recommendedName>
</protein>
<name>A0A9J6AZ57_SOLCO</name>
<evidence type="ECO:0008006" key="4">
    <source>
        <dbReference type="Google" id="ProtNLM"/>
    </source>
</evidence>
<sequence length="286" mass="33523">MLCCTIPITFYFTAVYGWHTVEDGKSLWSELENIATNMSGPWLTMGDFNAVLHPDDRVNGQPVHDSETRDFKDFLINTGLCELKTIGRDFTWTNGHIFSKIDKGLANSDWMSNMNQLEIEVKDPGCSDHSPLVIDFIEPLNRRSRPFKFMNHFATHQEFIPMVEKGWSKPVSGCKIKQVWVKLKHVKPEMKALHHSKFSNVEERIKQTRQNLIDLQEYMRDLDQDNDMMTFAAAVYQVWIERNQKIFQAKRCEPKMVVRRIVQDIFYRGSLKKKLARRLNSLNFYP</sequence>
<organism evidence="2 3">
    <name type="scientific">Solanum commersonii</name>
    <name type="common">Commerson's wild potato</name>
    <name type="synonym">Commerson's nightshade</name>
    <dbReference type="NCBI Taxonomy" id="4109"/>
    <lineage>
        <taxon>Eukaryota</taxon>
        <taxon>Viridiplantae</taxon>
        <taxon>Streptophyta</taxon>
        <taxon>Embryophyta</taxon>
        <taxon>Tracheophyta</taxon>
        <taxon>Spermatophyta</taxon>
        <taxon>Magnoliopsida</taxon>
        <taxon>eudicotyledons</taxon>
        <taxon>Gunneridae</taxon>
        <taxon>Pentapetalae</taxon>
        <taxon>asterids</taxon>
        <taxon>lamiids</taxon>
        <taxon>Solanales</taxon>
        <taxon>Solanaceae</taxon>
        <taxon>Solanoideae</taxon>
        <taxon>Solaneae</taxon>
        <taxon>Solanum</taxon>
    </lineage>
</organism>
<comment type="caution">
    <text evidence="2">The sequence shown here is derived from an EMBL/GenBank/DDBJ whole genome shotgun (WGS) entry which is preliminary data.</text>
</comment>
<reference evidence="2 3" key="1">
    <citation type="submission" date="2020-09" db="EMBL/GenBank/DDBJ databases">
        <title>De no assembly of potato wild relative species, Solanum commersonii.</title>
        <authorList>
            <person name="Cho K."/>
        </authorList>
    </citation>
    <scope>NUCLEOTIDE SEQUENCE [LARGE SCALE GENOMIC DNA]</scope>
    <source>
        <strain evidence="2">LZ3.2</strain>
        <tissue evidence="2">Leaf</tissue>
    </source>
</reference>
<accession>A0A9J6AZ57</accession>
<gene>
    <name evidence="2" type="ORF">H5410_001422</name>
</gene>
<dbReference type="SUPFAM" id="SSF56219">
    <property type="entry name" value="DNase I-like"/>
    <property type="match status" value="1"/>
</dbReference>
<keyword evidence="1" id="KW-0175">Coiled coil</keyword>
<dbReference type="AlphaFoldDB" id="A0A9J6AZ57"/>
<evidence type="ECO:0000313" key="3">
    <source>
        <dbReference type="Proteomes" id="UP000824120"/>
    </source>
</evidence>
<evidence type="ECO:0000313" key="2">
    <source>
        <dbReference type="EMBL" id="KAG5629705.1"/>
    </source>
</evidence>
<dbReference type="OrthoDB" id="1747765at2759"/>